<dbReference type="AlphaFoldDB" id="A0A067THN5"/>
<evidence type="ECO:0008006" key="4">
    <source>
        <dbReference type="Google" id="ProtNLM"/>
    </source>
</evidence>
<feature type="compositionally biased region" description="Low complexity" evidence="1">
    <location>
        <begin position="118"/>
        <end position="127"/>
    </location>
</feature>
<dbReference type="Proteomes" id="UP000027222">
    <property type="component" value="Unassembled WGS sequence"/>
</dbReference>
<reference evidence="3" key="1">
    <citation type="journal article" date="2014" name="Proc. Natl. Acad. Sci. U.S.A.">
        <title>Extensive sampling of basidiomycete genomes demonstrates inadequacy of the white-rot/brown-rot paradigm for wood decay fungi.</title>
        <authorList>
            <person name="Riley R."/>
            <person name="Salamov A.A."/>
            <person name="Brown D.W."/>
            <person name="Nagy L.G."/>
            <person name="Floudas D."/>
            <person name="Held B.W."/>
            <person name="Levasseur A."/>
            <person name="Lombard V."/>
            <person name="Morin E."/>
            <person name="Otillar R."/>
            <person name="Lindquist E.A."/>
            <person name="Sun H."/>
            <person name="LaButti K.M."/>
            <person name="Schmutz J."/>
            <person name="Jabbour D."/>
            <person name="Luo H."/>
            <person name="Baker S.E."/>
            <person name="Pisabarro A.G."/>
            <person name="Walton J.D."/>
            <person name="Blanchette R.A."/>
            <person name="Henrissat B."/>
            <person name="Martin F."/>
            <person name="Cullen D."/>
            <person name="Hibbett D.S."/>
            <person name="Grigoriev I.V."/>
        </authorList>
    </citation>
    <scope>NUCLEOTIDE SEQUENCE [LARGE SCALE GENOMIC DNA]</scope>
    <source>
        <strain evidence="3">CBS 339.88</strain>
    </source>
</reference>
<protein>
    <recommendedName>
        <fullName evidence="4">C2H2-type domain-containing protein</fullName>
    </recommendedName>
</protein>
<keyword evidence="3" id="KW-1185">Reference proteome</keyword>
<name>A0A067THN5_GALM3</name>
<organism evidence="2 3">
    <name type="scientific">Galerina marginata (strain CBS 339.88)</name>
    <dbReference type="NCBI Taxonomy" id="685588"/>
    <lineage>
        <taxon>Eukaryota</taxon>
        <taxon>Fungi</taxon>
        <taxon>Dikarya</taxon>
        <taxon>Basidiomycota</taxon>
        <taxon>Agaricomycotina</taxon>
        <taxon>Agaricomycetes</taxon>
        <taxon>Agaricomycetidae</taxon>
        <taxon>Agaricales</taxon>
        <taxon>Agaricineae</taxon>
        <taxon>Strophariaceae</taxon>
        <taxon>Galerina</taxon>
    </lineage>
</organism>
<evidence type="ECO:0000313" key="3">
    <source>
        <dbReference type="Proteomes" id="UP000027222"/>
    </source>
</evidence>
<gene>
    <name evidence="2" type="ORF">GALMADRAFT_238130</name>
</gene>
<accession>A0A067THN5</accession>
<feature type="compositionally biased region" description="Low complexity" evidence="1">
    <location>
        <begin position="188"/>
        <end position="200"/>
    </location>
</feature>
<proteinExistence type="predicted"/>
<feature type="compositionally biased region" description="Acidic residues" evidence="1">
    <location>
        <begin position="131"/>
        <end position="148"/>
    </location>
</feature>
<evidence type="ECO:0000313" key="2">
    <source>
        <dbReference type="EMBL" id="KDR82666.1"/>
    </source>
</evidence>
<dbReference type="OrthoDB" id="8922241at2759"/>
<dbReference type="STRING" id="685588.A0A067THN5"/>
<sequence>MNSAIHFDGSYFGLDDFSVGQDYSSASTPDLSHSPSSSNITELSDFEYPHMPSDLDGHGSAYLATQDNEFGWVDFKQRLGLEINLAANDLSAQAQKDLVVVHHSVSPTSHGSHRVRGRCSSVSSSGSTFEPDAEGESESDSAGTDDEYTPFPDFSNHKRKRSRSSVIPPRAASPPIPSQHRPAKRLRNAPAPRNAPAGPNEQAEIARLRAQDTGKVVESKFKCPVVECPFHRQSHPWRAPDFKRHLKTHMPNKGCRCIGVRLSEAEGYSIAPDATIYLFQGEQYIGGCMNSFSRPDALKRHLDNHRISCVSSRSR</sequence>
<evidence type="ECO:0000256" key="1">
    <source>
        <dbReference type="SAM" id="MobiDB-lite"/>
    </source>
</evidence>
<dbReference type="EMBL" id="KL142369">
    <property type="protein sequence ID" value="KDR82666.1"/>
    <property type="molecule type" value="Genomic_DNA"/>
</dbReference>
<feature type="region of interest" description="Disordered" evidence="1">
    <location>
        <begin position="105"/>
        <end position="200"/>
    </location>
</feature>
<dbReference type="HOGENOM" id="CLU_882927_0_0_1"/>